<protein>
    <submittedName>
        <fullName evidence="2">Uncharacterized protein</fullName>
    </submittedName>
</protein>
<keyword evidence="1" id="KW-1133">Transmembrane helix</keyword>
<evidence type="ECO:0000313" key="3">
    <source>
        <dbReference type="Proteomes" id="UP000243459"/>
    </source>
</evidence>
<dbReference type="PANTHER" id="PTHR34056:SF3">
    <property type="entry name" value="OS07G0557700 PROTEIN"/>
    <property type="match status" value="1"/>
</dbReference>
<dbReference type="Gramene" id="ONK74645">
    <property type="protein sequence ID" value="ONK74645"/>
    <property type="gene ID" value="A4U43_C03F8670"/>
</dbReference>
<keyword evidence="3" id="KW-1185">Reference proteome</keyword>
<keyword evidence="1" id="KW-0472">Membrane</keyword>
<feature type="transmembrane region" description="Helical" evidence="1">
    <location>
        <begin position="105"/>
        <end position="127"/>
    </location>
</feature>
<gene>
    <name evidence="2" type="ORF">A4U43_C03F8670</name>
</gene>
<reference evidence="3" key="1">
    <citation type="journal article" date="2017" name="Nat. Commun.">
        <title>The asparagus genome sheds light on the origin and evolution of a young Y chromosome.</title>
        <authorList>
            <person name="Harkess A."/>
            <person name="Zhou J."/>
            <person name="Xu C."/>
            <person name="Bowers J.E."/>
            <person name="Van der Hulst R."/>
            <person name="Ayyampalayam S."/>
            <person name="Mercati F."/>
            <person name="Riccardi P."/>
            <person name="McKain M.R."/>
            <person name="Kakrana A."/>
            <person name="Tang H."/>
            <person name="Ray J."/>
            <person name="Groenendijk J."/>
            <person name="Arikit S."/>
            <person name="Mathioni S.M."/>
            <person name="Nakano M."/>
            <person name="Shan H."/>
            <person name="Telgmann-Rauber A."/>
            <person name="Kanno A."/>
            <person name="Yue Z."/>
            <person name="Chen H."/>
            <person name="Li W."/>
            <person name="Chen Y."/>
            <person name="Xu X."/>
            <person name="Zhang Y."/>
            <person name="Luo S."/>
            <person name="Chen H."/>
            <person name="Gao J."/>
            <person name="Mao Z."/>
            <person name="Pires J.C."/>
            <person name="Luo M."/>
            <person name="Kudrna D."/>
            <person name="Wing R.A."/>
            <person name="Meyers B.C."/>
            <person name="Yi K."/>
            <person name="Kong H."/>
            <person name="Lavrijsen P."/>
            <person name="Sunseri F."/>
            <person name="Falavigna A."/>
            <person name="Ye Y."/>
            <person name="Leebens-Mack J.H."/>
            <person name="Chen G."/>
        </authorList>
    </citation>
    <scope>NUCLEOTIDE SEQUENCE [LARGE SCALE GENOMIC DNA]</scope>
    <source>
        <strain evidence="3">cv. DH0086</strain>
    </source>
</reference>
<dbReference type="InterPro" id="IPR040376">
    <property type="entry name" value="At4g28100-like"/>
</dbReference>
<dbReference type="AlphaFoldDB" id="A0A5P1F8J2"/>
<evidence type="ECO:0000256" key="1">
    <source>
        <dbReference type="SAM" id="Phobius"/>
    </source>
</evidence>
<evidence type="ECO:0000313" key="2">
    <source>
        <dbReference type="EMBL" id="ONK74645.1"/>
    </source>
</evidence>
<organism evidence="2 3">
    <name type="scientific">Asparagus officinalis</name>
    <name type="common">Garden asparagus</name>
    <dbReference type="NCBI Taxonomy" id="4686"/>
    <lineage>
        <taxon>Eukaryota</taxon>
        <taxon>Viridiplantae</taxon>
        <taxon>Streptophyta</taxon>
        <taxon>Embryophyta</taxon>
        <taxon>Tracheophyta</taxon>
        <taxon>Spermatophyta</taxon>
        <taxon>Magnoliopsida</taxon>
        <taxon>Liliopsida</taxon>
        <taxon>Asparagales</taxon>
        <taxon>Asparagaceae</taxon>
        <taxon>Asparagoideae</taxon>
        <taxon>Asparagus</taxon>
    </lineage>
</organism>
<accession>A0A5P1F8J2</accession>
<sequence length="128" mass="13831">MRIPSSGLASHHQYGEHHDRATKMFTETAAHGVDVALLAKNKTLYIPTVSAVLRAVLYSSHPPTQPYKCSPDQEKMPLAVDSLVIQKTESSSSAVASSDFALGLWVYYVHVVVALFLCFGGTVVDVVA</sequence>
<proteinExistence type="predicted"/>
<keyword evidence="1" id="KW-0812">Transmembrane</keyword>
<dbReference type="PANTHER" id="PTHR34056">
    <property type="entry name" value="GPI-ANCHORED PROTEIN"/>
    <property type="match status" value="1"/>
</dbReference>
<dbReference type="Proteomes" id="UP000243459">
    <property type="component" value="Chromosome 3"/>
</dbReference>
<name>A0A5P1F8J2_ASPOF</name>
<dbReference type="EMBL" id="CM007383">
    <property type="protein sequence ID" value="ONK74645.1"/>
    <property type="molecule type" value="Genomic_DNA"/>
</dbReference>